<dbReference type="Proteomes" id="UP000770717">
    <property type="component" value="Unassembled WGS sequence"/>
</dbReference>
<proteinExistence type="predicted"/>
<dbReference type="EMBL" id="WNTK01001237">
    <property type="protein sequence ID" value="KAG9467697.1"/>
    <property type="molecule type" value="Genomic_DNA"/>
</dbReference>
<keyword evidence="2" id="KW-1185">Reference proteome</keyword>
<comment type="caution">
    <text evidence="1">The sequence shown here is derived from an EMBL/GenBank/DDBJ whole genome shotgun (WGS) entry which is preliminary data.</text>
</comment>
<sequence>MGHVGHFRRTLPLMMLKNCQDGQYSNCTNRQWPVVCRRPPVNVLSRRRVTAKYRHVDNSDAWSDKSGFLQPSGVTLTQHLQ</sequence>
<evidence type="ECO:0000313" key="1">
    <source>
        <dbReference type="EMBL" id="KAG9467697.1"/>
    </source>
</evidence>
<dbReference type="AlphaFoldDB" id="A0A8J6EEJ6"/>
<accession>A0A8J6EEJ6</accession>
<reference evidence="1" key="1">
    <citation type="thesis" date="2020" institute="ProQuest LLC" country="789 East Eisenhower Parkway, Ann Arbor, MI, USA">
        <title>Comparative Genomics and Chromosome Evolution.</title>
        <authorList>
            <person name="Mudd A.B."/>
        </authorList>
    </citation>
    <scope>NUCLEOTIDE SEQUENCE</scope>
    <source>
        <strain evidence="1">HN-11 Male</strain>
        <tissue evidence="1">Kidney and liver</tissue>
    </source>
</reference>
<organism evidence="1 2">
    <name type="scientific">Eleutherodactylus coqui</name>
    <name type="common">Puerto Rican coqui</name>
    <dbReference type="NCBI Taxonomy" id="57060"/>
    <lineage>
        <taxon>Eukaryota</taxon>
        <taxon>Metazoa</taxon>
        <taxon>Chordata</taxon>
        <taxon>Craniata</taxon>
        <taxon>Vertebrata</taxon>
        <taxon>Euteleostomi</taxon>
        <taxon>Amphibia</taxon>
        <taxon>Batrachia</taxon>
        <taxon>Anura</taxon>
        <taxon>Neobatrachia</taxon>
        <taxon>Hyloidea</taxon>
        <taxon>Eleutherodactylidae</taxon>
        <taxon>Eleutherodactylinae</taxon>
        <taxon>Eleutherodactylus</taxon>
        <taxon>Eleutherodactylus</taxon>
    </lineage>
</organism>
<evidence type="ECO:0000313" key="2">
    <source>
        <dbReference type="Proteomes" id="UP000770717"/>
    </source>
</evidence>
<name>A0A8J6EEJ6_ELECQ</name>
<protein>
    <submittedName>
        <fullName evidence="1">Uncharacterized protein</fullName>
    </submittedName>
</protein>
<gene>
    <name evidence="1" type="ORF">GDO78_014460</name>
</gene>